<dbReference type="EMBL" id="JACEFO010001125">
    <property type="protein sequence ID" value="KAF8747908.1"/>
    <property type="molecule type" value="Genomic_DNA"/>
</dbReference>
<feature type="compositionally biased region" description="Low complexity" evidence="2">
    <location>
        <begin position="108"/>
        <end position="120"/>
    </location>
</feature>
<comment type="subcellular location">
    <subcellularLocation>
        <location evidence="1">Secreted</location>
        <location evidence="1">Extracellular space</location>
        <location evidence="1">Apoplast</location>
    </subcellularLocation>
</comment>
<comment type="function">
    <text evidence="1">Dirigent proteins impart stereoselectivity on the phenoxy radical-coupling reaction, yielding optically active lignans from two molecules of coniferyl alcohol in the biosynthesis of lignans, flavonolignans, and alkaloids and thus plays a central role in plant secondary metabolism.</text>
</comment>
<dbReference type="AlphaFoldDB" id="A0A835FF34"/>
<evidence type="ECO:0000256" key="1">
    <source>
        <dbReference type="RuleBase" id="RU363099"/>
    </source>
</evidence>
<keyword evidence="1" id="KW-0964">Secreted</keyword>
<dbReference type="Pfam" id="PF03018">
    <property type="entry name" value="Dirigent"/>
    <property type="match status" value="1"/>
</dbReference>
<evidence type="ECO:0000313" key="4">
    <source>
        <dbReference type="Proteomes" id="UP000636709"/>
    </source>
</evidence>
<accession>A0A835FF34</accession>
<organism evidence="3 4">
    <name type="scientific">Digitaria exilis</name>
    <dbReference type="NCBI Taxonomy" id="1010633"/>
    <lineage>
        <taxon>Eukaryota</taxon>
        <taxon>Viridiplantae</taxon>
        <taxon>Streptophyta</taxon>
        <taxon>Embryophyta</taxon>
        <taxon>Tracheophyta</taxon>
        <taxon>Spermatophyta</taxon>
        <taxon>Magnoliopsida</taxon>
        <taxon>Liliopsida</taxon>
        <taxon>Poales</taxon>
        <taxon>Poaceae</taxon>
        <taxon>PACMAD clade</taxon>
        <taxon>Panicoideae</taxon>
        <taxon>Panicodae</taxon>
        <taxon>Paniceae</taxon>
        <taxon>Anthephorinae</taxon>
        <taxon>Digitaria</taxon>
    </lineage>
</organism>
<dbReference type="GO" id="GO:0048046">
    <property type="term" value="C:apoplast"/>
    <property type="evidence" value="ECO:0007669"/>
    <property type="project" value="UniProtKB-SubCell"/>
</dbReference>
<dbReference type="PANTHER" id="PTHR21495">
    <property type="entry name" value="NUCLEOPORIN-RELATED"/>
    <property type="match status" value="1"/>
</dbReference>
<keyword evidence="4" id="KW-1185">Reference proteome</keyword>
<feature type="region of interest" description="Disordered" evidence="2">
    <location>
        <begin position="81"/>
        <end position="186"/>
    </location>
</feature>
<dbReference type="InterPro" id="IPR004265">
    <property type="entry name" value="Dirigent"/>
</dbReference>
<comment type="caution">
    <text evidence="3">The sequence shown here is derived from an EMBL/GenBank/DDBJ whole genome shotgun (WGS) entry which is preliminary data.</text>
</comment>
<evidence type="ECO:0000256" key="2">
    <source>
        <dbReference type="SAM" id="MobiDB-lite"/>
    </source>
</evidence>
<keyword evidence="1" id="KW-0052">Apoplast</keyword>
<feature type="compositionally biased region" description="Polar residues" evidence="2">
    <location>
        <begin position="166"/>
        <end position="179"/>
    </location>
</feature>
<dbReference type="OrthoDB" id="1883251at2759"/>
<comment type="subunit">
    <text evidence="1">Homodimer.</text>
</comment>
<feature type="signal peptide" evidence="1">
    <location>
        <begin position="1"/>
        <end position="26"/>
    </location>
</feature>
<evidence type="ECO:0000313" key="3">
    <source>
        <dbReference type="EMBL" id="KAF8747908.1"/>
    </source>
</evidence>
<dbReference type="Proteomes" id="UP000636709">
    <property type="component" value="Unassembled WGS sequence"/>
</dbReference>
<reference evidence="3" key="1">
    <citation type="submission" date="2020-07" db="EMBL/GenBank/DDBJ databases">
        <title>Genome sequence and genetic diversity analysis of an under-domesticated orphan crop, white fonio (Digitaria exilis).</title>
        <authorList>
            <person name="Bennetzen J.L."/>
            <person name="Chen S."/>
            <person name="Ma X."/>
            <person name="Wang X."/>
            <person name="Yssel A.E.J."/>
            <person name="Chaluvadi S.R."/>
            <person name="Johnson M."/>
            <person name="Gangashetty P."/>
            <person name="Hamidou F."/>
            <person name="Sanogo M.D."/>
            <person name="Zwaenepoel A."/>
            <person name="Wallace J."/>
            <person name="Van De Peer Y."/>
            <person name="Van Deynze A."/>
        </authorList>
    </citation>
    <scope>NUCLEOTIDE SEQUENCE</scope>
    <source>
        <tissue evidence="3">Leaves</tissue>
    </source>
</reference>
<protein>
    <recommendedName>
        <fullName evidence="1">Dirigent protein</fullName>
    </recommendedName>
</protein>
<proteinExistence type="inferred from homology"/>
<name>A0A835FF34_9POAL</name>
<feature type="chain" id="PRO_5033091384" description="Dirigent protein" evidence="1">
    <location>
        <begin position="27"/>
        <end position="186"/>
    </location>
</feature>
<gene>
    <name evidence="3" type="ORF">HU200_013129</name>
</gene>
<keyword evidence="1" id="KW-0732">Signal</keyword>
<sequence length="186" mass="19402">MAAAARCRSLALTLLLAFSVVVAAAAADDGEAALKHLHFYFHEIDAGAPNATVANVASLHRNGSKLGDVAVFDCPLREGPDPASRLIGRGRPSACTHRWTAPPPPRPSSSSSPPASTPAARWRRRACTTPRVGPRSAASWAAPVRVAQRNPAQPAVHTSRCLTGLGPQSPTTTKASGLTQPKRLAL</sequence>
<comment type="similarity">
    <text evidence="1">Belongs to the plant dirigent protein family.</text>
</comment>